<feature type="region of interest" description="Disordered" evidence="1">
    <location>
        <begin position="1"/>
        <end position="40"/>
    </location>
</feature>
<feature type="region of interest" description="Disordered" evidence="1">
    <location>
        <begin position="57"/>
        <end position="89"/>
    </location>
</feature>
<gene>
    <name evidence="2" type="primary">PmlGA01_110019200</name>
    <name evidence="2" type="ORF">PMLGA01_110019200</name>
</gene>
<dbReference type="AlphaFoldDB" id="A0A1C3KZB1"/>
<evidence type="ECO:0000256" key="1">
    <source>
        <dbReference type="SAM" id="MobiDB-lite"/>
    </source>
</evidence>
<accession>A0A1C3KZB1</accession>
<proteinExistence type="predicted"/>
<sequence>MKRSKNYENKNYENKNYENKNYENKNYGNKNYGSKNDGCKNYGRVKKDEVNKAKEVNSIEPYTNRTMRNICSSTYNSKTSKRQKKTKQK</sequence>
<evidence type="ECO:0000313" key="3">
    <source>
        <dbReference type="Proteomes" id="UP000219799"/>
    </source>
</evidence>
<dbReference type="EMBL" id="LT594499">
    <property type="protein sequence ID" value="SBT79597.1"/>
    <property type="molecule type" value="Genomic_DNA"/>
</dbReference>
<feature type="compositionally biased region" description="Basic and acidic residues" evidence="1">
    <location>
        <begin position="1"/>
        <end position="23"/>
    </location>
</feature>
<feature type="compositionally biased region" description="Polar residues" evidence="1">
    <location>
        <begin position="60"/>
        <end position="76"/>
    </location>
</feature>
<name>A0A1C3KZB1_PLAMA</name>
<dbReference type="Proteomes" id="UP000219799">
    <property type="component" value="Chromosome 11"/>
</dbReference>
<feature type="compositionally biased region" description="Basic residues" evidence="1">
    <location>
        <begin position="79"/>
        <end position="89"/>
    </location>
</feature>
<protein>
    <submittedName>
        <fullName evidence="2">Uncharacterized protein</fullName>
    </submittedName>
</protein>
<feature type="compositionally biased region" description="Low complexity" evidence="1">
    <location>
        <begin position="24"/>
        <end position="36"/>
    </location>
</feature>
<evidence type="ECO:0000313" key="2">
    <source>
        <dbReference type="EMBL" id="SBT79597.1"/>
    </source>
</evidence>
<reference evidence="2 3" key="1">
    <citation type="submission" date="2016-06" db="EMBL/GenBank/DDBJ databases">
        <authorList>
            <consortium name="Pathogen Informatics"/>
        </authorList>
    </citation>
    <scope>NUCLEOTIDE SEQUENCE [LARGE SCALE GENOMIC DNA]</scope>
    <source>
        <strain evidence="2">PmlGA01</strain>
    </source>
</reference>
<organism evidence="2 3">
    <name type="scientific">Plasmodium malariae</name>
    <dbReference type="NCBI Taxonomy" id="5858"/>
    <lineage>
        <taxon>Eukaryota</taxon>
        <taxon>Sar</taxon>
        <taxon>Alveolata</taxon>
        <taxon>Apicomplexa</taxon>
        <taxon>Aconoidasida</taxon>
        <taxon>Haemosporida</taxon>
        <taxon>Plasmodiidae</taxon>
        <taxon>Plasmodium</taxon>
        <taxon>Plasmodium (Plasmodium)</taxon>
    </lineage>
</organism>